<proteinExistence type="inferred from homology"/>
<dbReference type="SUPFAM" id="SSF53056">
    <property type="entry name" value="beta-carbonic anhydrase, cab"/>
    <property type="match status" value="1"/>
</dbReference>
<dbReference type="GO" id="GO:0008270">
    <property type="term" value="F:zinc ion binding"/>
    <property type="evidence" value="ECO:0007669"/>
    <property type="project" value="UniProtKB-UniRule"/>
</dbReference>
<comment type="similarity">
    <text evidence="1 8">Belongs to the beta-class carbonic anhydrase family.</text>
</comment>
<dbReference type="GO" id="GO:0004089">
    <property type="term" value="F:carbonate dehydratase activity"/>
    <property type="evidence" value="ECO:0007669"/>
    <property type="project" value="UniProtKB-UniRule"/>
</dbReference>
<organism evidence="9 10">
    <name type="scientific">Celeribacter marinus</name>
    <dbReference type="NCBI Taxonomy" id="1397108"/>
    <lineage>
        <taxon>Bacteria</taxon>
        <taxon>Pseudomonadati</taxon>
        <taxon>Pseudomonadota</taxon>
        <taxon>Alphaproteobacteria</taxon>
        <taxon>Rhodobacterales</taxon>
        <taxon>Roseobacteraceae</taxon>
        <taxon>Celeribacter</taxon>
    </lineage>
</organism>
<dbReference type="STRING" id="1397108.IMCC12053_1619"/>
<dbReference type="Pfam" id="PF00484">
    <property type="entry name" value="Pro_CA"/>
    <property type="match status" value="1"/>
</dbReference>
<evidence type="ECO:0000256" key="3">
    <source>
        <dbReference type="ARBA" id="ARBA00022723"/>
    </source>
</evidence>
<dbReference type="PANTHER" id="PTHR11002">
    <property type="entry name" value="CARBONIC ANHYDRASE"/>
    <property type="match status" value="1"/>
</dbReference>
<dbReference type="InterPro" id="IPR001765">
    <property type="entry name" value="Carbonic_anhydrase"/>
</dbReference>
<dbReference type="SMART" id="SM00947">
    <property type="entry name" value="Pro_CA"/>
    <property type="match status" value="1"/>
</dbReference>
<evidence type="ECO:0000256" key="2">
    <source>
        <dbReference type="ARBA" id="ARBA00012925"/>
    </source>
</evidence>
<dbReference type="PATRIC" id="fig|1397108.4.peg.1652"/>
<evidence type="ECO:0000256" key="8">
    <source>
        <dbReference type="RuleBase" id="RU003956"/>
    </source>
</evidence>
<feature type="binding site" evidence="7">
    <location>
        <position position="137"/>
    </location>
    <ligand>
        <name>Zn(2+)</name>
        <dbReference type="ChEBI" id="CHEBI:29105"/>
    </ligand>
</feature>
<dbReference type="PANTHER" id="PTHR11002:SF76">
    <property type="entry name" value="CARBONIC ANHYDRASE"/>
    <property type="match status" value="1"/>
</dbReference>
<dbReference type="Proteomes" id="UP000064920">
    <property type="component" value="Chromosome"/>
</dbReference>
<comment type="function">
    <text evidence="8">Reversible hydration of carbon dioxide.</text>
</comment>
<feature type="binding site" evidence="7">
    <location>
        <position position="78"/>
    </location>
    <ligand>
        <name>Zn(2+)</name>
        <dbReference type="ChEBI" id="CHEBI:29105"/>
    </ligand>
</feature>
<evidence type="ECO:0000256" key="1">
    <source>
        <dbReference type="ARBA" id="ARBA00006217"/>
    </source>
</evidence>
<dbReference type="InterPro" id="IPR015892">
    <property type="entry name" value="Carbonic_anhydrase_CS"/>
</dbReference>
<evidence type="ECO:0000256" key="7">
    <source>
        <dbReference type="PIRSR" id="PIRSR601765-1"/>
    </source>
</evidence>
<evidence type="ECO:0000313" key="10">
    <source>
        <dbReference type="Proteomes" id="UP000064920"/>
    </source>
</evidence>
<name>A0A0P0A4V0_9RHOB</name>
<keyword evidence="4 7" id="KW-0862">Zinc</keyword>
<dbReference type="KEGG" id="cmar:IMCC12053_1619"/>
<sequence>MAGHFPLRNLQKFHYIRINCFGTVRDDKTMKNAKPLPAYMVQRYHGWKATTFSENSAWYRRLADEGQRPRAMIISCCDSRVHVTSIFGADQGEFFIHRNIANLVPPFADDGDHHGTSAAVEYAVSNLKVAHVVVLGHSNCGGVQGCHDMCSGHAPDLEEKSSFVGRWMDILRPGYERVTARNEENPMRALEKESVLISLENLMTFPFVRAAVESGELTIHGLWTDIGEGGLHQYDADTASFVQI</sequence>
<feature type="binding site" evidence="7">
    <location>
        <position position="140"/>
    </location>
    <ligand>
        <name>Zn(2+)</name>
        <dbReference type="ChEBI" id="CHEBI:29105"/>
    </ligand>
</feature>
<evidence type="ECO:0000256" key="4">
    <source>
        <dbReference type="ARBA" id="ARBA00022833"/>
    </source>
</evidence>
<protein>
    <recommendedName>
        <fullName evidence="2 8">Carbonic anhydrase</fullName>
        <ecNumber evidence="2 8">4.2.1.1</ecNumber>
    </recommendedName>
    <alternativeName>
        <fullName evidence="8">Carbonate dehydratase</fullName>
    </alternativeName>
</protein>
<keyword evidence="5 8" id="KW-0456">Lyase</keyword>
<dbReference type="InterPro" id="IPR036874">
    <property type="entry name" value="Carbonic_anhydrase_sf"/>
</dbReference>
<evidence type="ECO:0000313" key="9">
    <source>
        <dbReference type="EMBL" id="ALI55566.1"/>
    </source>
</evidence>
<keyword evidence="10" id="KW-1185">Reference proteome</keyword>
<gene>
    <name evidence="9" type="ORF">IMCC12053_1619</name>
</gene>
<dbReference type="GO" id="GO:0015976">
    <property type="term" value="P:carbon utilization"/>
    <property type="evidence" value="ECO:0007669"/>
    <property type="project" value="InterPro"/>
</dbReference>
<dbReference type="CDD" id="cd00884">
    <property type="entry name" value="beta_CA_cladeB"/>
    <property type="match status" value="1"/>
</dbReference>
<reference evidence="9 10" key="1">
    <citation type="submission" date="2015-05" db="EMBL/GenBank/DDBJ databases">
        <authorList>
            <person name="Wang D.B."/>
            <person name="Wang M."/>
        </authorList>
    </citation>
    <scope>NUCLEOTIDE SEQUENCE [LARGE SCALE GENOMIC DNA]</scope>
    <source>
        <strain evidence="9 10">IMCC 12053</strain>
    </source>
</reference>
<accession>A0A0P0A4V0</accession>
<dbReference type="EMBL" id="CP012023">
    <property type="protein sequence ID" value="ALI55566.1"/>
    <property type="molecule type" value="Genomic_DNA"/>
</dbReference>
<evidence type="ECO:0000256" key="5">
    <source>
        <dbReference type="ARBA" id="ARBA00023239"/>
    </source>
</evidence>
<dbReference type="InterPro" id="IPR045066">
    <property type="entry name" value="Beta_CA_cladeB"/>
</dbReference>
<comment type="catalytic activity">
    <reaction evidence="6 8">
        <text>hydrogencarbonate + H(+) = CO2 + H2O</text>
        <dbReference type="Rhea" id="RHEA:10748"/>
        <dbReference type="ChEBI" id="CHEBI:15377"/>
        <dbReference type="ChEBI" id="CHEBI:15378"/>
        <dbReference type="ChEBI" id="CHEBI:16526"/>
        <dbReference type="ChEBI" id="CHEBI:17544"/>
        <dbReference type="EC" id="4.2.1.1"/>
    </reaction>
</comment>
<dbReference type="PROSITE" id="PS00705">
    <property type="entry name" value="PROK_CO2_ANHYDRASE_2"/>
    <property type="match status" value="1"/>
</dbReference>
<dbReference type="AlphaFoldDB" id="A0A0P0A4V0"/>
<feature type="binding site" evidence="7">
    <location>
        <position position="76"/>
    </location>
    <ligand>
        <name>Zn(2+)</name>
        <dbReference type="ChEBI" id="CHEBI:29105"/>
    </ligand>
</feature>
<dbReference type="Gene3D" id="3.40.1050.10">
    <property type="entry name" value="Carbonic anhydrase"/>
    <property type="match status" value="1"/>
</dbReference>
<keyword evidence="3 7" id="KW-0479">Metal-binding</keyword>
<dbReference type="EC" id="4.2.1.1" evidence="2 8"/>
<evidence type="ECO:0000256" key="6">
    <source>
        <dbReference type="ARBA" id="ARBA00048348"/>
    </source>
</evidence>
<comment type="cofactor">
    <cofactor evidence="7">
        <name>Zn(2+)</name>
        <dbReference type="ChEBI" id="CHEBI:29105"/>
    </cofactor>
    <text evidence="7">Binds 1 zinc ion per subunit.</text>
</comment>